<organism evidence="2 3">
    <name type="scientific">Panaeolus cyanescens</name>
    <dbReference type="NCBI Taxonomy" id="181874"/>
    <lineage>
        <taxon>Eukaryota</taxon>
        <taxon>Fungi</taxon>
        <taxon>Dikarya</taxon>
        <taxon>Basidiomycota</taxon>
        <taxon>Agaricomycotina</taxon>
        <taxon>Agaricomycetes</taxon>
        <taxon>Agaricomycetidae</taxon>
        <taxon>Agaricales</taxon>
        <taxon>Agaricineae</taxon>
        <taxon>Galeropsidaceae</taxon>
        <taxon>Panaeolus</taxon>
    </lineage>
</organism>
<dbReference type="InterPro" id="IPR000008">
    <property type="entry name" value="C2_dom"/>
</dbReference>
<dbReference type="InParanoid" id="A0A409VCM3"/>
<feature type="domain" description="C2" evidence="1">
    <location>
        <begin position="6"/>
        <end position="132"/>
    </location>
</feature>
<evidence type="ECO:0000313" key="3">
    <source>
        <dbReference type="Proteomes" id="UP000284842"/>
    </source>
</evidence>
<evidence type="ECO:0000313" key="2">
    <source>
        <dbReference type="EMBL" id="PPQ62815.1"/>
    </source>
</evidence>
<dbReference type="STRING" id="181874.A0A409VCM3"/>
<keyword evidence="3" id="KW-1185">Reference proteome</keyword>
<gene>
    <name evidence="2" type="ORF">CVT24_000509</name>
</gene>
<feature type="domain" description="C2" evidence="1">
    <location>
        <begin position="165"/>
        <end position="290"/>
    </location>
</feature>
<dbReference type="SUPFAM" id="SSF49562">
    <property type="entry name" value="C2 domain (Calcium/lipid-binding domain, CaLB)"/>
    <property type="match status" value="2"/>
</dbReference>
<dbReference type="PANTHER" id="PTHR46980:SF2">
    <property type="entry name" value="TRICALBIN-1-RELATED"/>
    <property type="match status" value="1"/>
</dbReference>
<proteinExistence type="predicted"/>
<comment type="caution">
    <text evidence="2">The sequence shown here is derived from an EMBL/GenBank/DDBJ whole genome shotgun (WGS) entry which is preliminary data.</text>
</comment>
<dbReference type="SMART" id="SM00239">
    <property type="entry name" value="C2"/>
    <property type="match status" value="2"/>
</dbReference>
<name>A0A409VCM3_9AGAR</name>
<dbReference type="Proteomes" id="UP000284842">
    <property type="component" value="Unassembled WGS sequence"/>
</dbReference>
<protein>
    <recommendedName>
        <fullName evidence="1">C2 domain-containing protein</fullName>
    </recommendedName>
</protein>
<accession>A0A409VCM3</accession>
<dbReference type="InterPro" id="IPR052455">
    <property type="entry name" value="Tricalbin_domain"/>
</dbReference>
<dbReference type="InterPro" id="IPR035892">
    <property type="entry name" value="C2_domain_sf"/>
</dbReference>
<dbReference type="PROSITE" id="PS50004">
    <property type="entry name" value="C2"/>
    <property type="match status" value="2"/>
</dbReference>
<dbReference type="AlphaFoldDB" id="A0A409VCM3"/>
<dbReference type="EMBL" id="NHTK01006137">
    <property type="protein sequence ID" value="PPQ62815.1"/>
    <property type="molecule type" value="Genomic_DNA"/>
</dbReference>
<sequence length="322" mass="36030">MMPSLYRNSAYLSLPPTNSVPSTGAIGVLRVVIQTLDITQTYIVRNPNPFVQLGIRGSNEVQSTSWEKSTCSANWVKESFSILVYSLEDVLEFRVRDRHRLTKSTSIGVAVFPLAQLKTDAYVGVGQVAQVLDEGEDVGRILFDVLYYPVQENEKGDSSQFNSQRSGSISRILDPILTSSLTDSGLASIHIIEADNLQTDRSMHHRFCRLSVTLSLDWESRPLHATQTAHFSETPSWQSKCEFLCADRINTTIVVKVLVTELDNEPAILGHMSLPLDNLLETMQESGTWWPLTGCTSGRLLLFASWKSIRVESNNRNSIYML</sequence>
<dbReference type="Gene3D" id="2.60.40.150">
    <property type="entry name" value="C2 domain"/>
    <property type="match status" value="2"/>
</dbReference>
<dbReference type="OrthoDB" id="67700at2759"/>
<reference evidence="2 3" key="1">
    <citation type="journal article" date="2018" name="Evol. Lett.">
        <title>Horizontal gene cluster transfer increased hallucinogenic mushroom diversity.</title>
        <authorList>
            <person name="Reynolds H.T."/>
            <person name="Vijayakumar V."/>
            <person name="Gluck-Thaler E."/>
            <person name="Korotkin H.B."/>
            <person name="Matheny P.B."/>
            <person name="Slot J.C."/>
        </authorList>
    </citation>
    <scope>NUCLEOTIDE SEQUENCE [LARGE SCALE GENOMIC DNA]</scope>
    <source>
        <strain evidence="2 3">2629</strain>
    </source>
</reference>
<evidence type="ECO:0000259" key="1">
    <source>
        <dbReference type="PROSITE" id="PS50004"/>
    </source>
</evidence>
<dbReference type="PANTHER" id="PTHR46980">
    <property type="entry name" value="TRICALBIN-1-RELATED"/>
    <property type="match status" value="1"/>
</dbReference>
<dbReference type="Pfam" id="PF00168">
    <property type="entry name" value="C2"/>
    <property type="match status" value="2"/>
</dbReference>